<dbReference type="SMART" id="SM00260">
    <property type="entry name" value="CheW"/>
    <property type="match status" value="1"/>
</dbReference>
<keyword evidence="3" id="KW-1185">Reference proteome</keyword>
<dbReference type="SUPFAM" id="SSF50341">
    <property type="entry name" value="CheW-like"/>
    <property type="match status" value="1"/>
</dbReference>
<dbReference type="PROSITE" id="PS50851">
    <property type="entry name" value="CHEW"/>
    <property type="match status" value="1"/>
</dbReference>
<dbReference type="Proteomes" id="UP001221208">
    <property type="component" value="Unassembled WGS sequence"/>
</dbReference>
<proteinExistence type="predicted"/>
<organism evidence="2 3">
    <name type="scientific">Janthinobacterium fluminis</name>
    <dbReference type="NCBI Taxonomy" id="2987524"/>
    <lineage>
        <taxon>Bacteria</taxon>
        <taxon>Pseudomonadati</taxon>
        <taxon>Pseudomonadota</taxon>
        <taxon>Betaproteobacteria</taxon>
        <taxon>Burkholderiales</taxon>
        <taxon>Oxalobacteraceae</taxon>
        <taxon>Janthinobacterium</taxon>
    </lineage>
</organism>
<sequence>MRPGAAAGQALDALRRQFDDGFAQAPAALAAAPLALLAIRAGDCAYALRLAQIAGLHADRHITALPGALPALLGVSGFRGQVAPVYDLAALLGHERAAAPRWLVLVRGPQPLALAFDAFENHFTAAAEQIMPAGAARPWATVEGELGARPLIELPALFDDIRRQADLASRQRSA</sequence>
<dbReference type="Pfam" id="PF01584">
    <property type="entry name" value="CheW"/>
    <property type="match status" value="1"/>
</dbReference>
<dbReference type="Gene3D" id="2.40.50.180">
    <property type="entry name" value="CheA-289, Domain 4"/>
    <property type="match status" value="1"/>
</dbReference>
<accession>A0ABT5K1H2</accession>
<evidence type="ECO:0000259" key="1">
    <source>
        <dbReference type="PROSITE" id="PS50851"/>
    </source>
</evidence>
<protein>
    <submittedName>
        <fullName evidence="2">Chemotaxis protein CheW</fullName>
    </submittedName>
</protein>
<dbReference type="EMBL" id="JAQQXR010000004">
    <property type="protein sequence ID" value="MDC8758556.1"/>
    <property type="molecule type" value="Genomic_DNA"/>
</dbReference>
<comment type="caution">
    <text evidence="2">The sequence shown here is derived from an EMBL/GenBank/DDBJ whole genome shotgun (WGS) entry which is preliminary data.</text>
</comment>
<gene>
    <name evidence="2" type="ORF">OIK44_13320</name>
</gene>
<name>A0ABT5K1H2_9BURK</name>
<feature type="domain" description="CheW-like" evidence="1">
    <location>
        <begin position="33"/>
        <end position="170"/>
    </location>
</feature>
<dbReference type="InterPro" id="IPR002545">
    <property type="entry name" value="CheW-lke_dom"/>
</dbReference>
<dbReference type="RefSeq" id="WP_273671240.1">
    <property type="nucleotide sequence ID" value="NZ_JAQQXR010000004.1"/>
</dbReference>
<dbReference type="InterPro" id="IPR036061">
    <property type="entry name" value="CheW-like_dom_sf"/>
</dbReference>
<evidence type="ECO:0000313" key="2">
    <source>
        <dbReference type="EMBL" id="MDC8758556.1"/>
    </source>
</evidence>
<reference evidence="2 3" key="1">
    <citation type="submission" date="2022-10" db="EMBL/GenBank/DDBJ databases">
        <title>Janthinobacterium sp. hw3 Genome sequencing.</title>
        <authorList>
            <person name="Park S."/>
        </authorList>
    </citation>
    <scope>NUCLEOTIDE SEQUENCE [LARGE SCALE GENOMIC DNA]</scope>
    <source>
        <strain evidence="3">hw3</strain>
    </source>
</reference>
<evidence type="ECO:0000313" key="3">
    <source>
        <dbReference type="Proteomes" id="UP001221208"/>
    </source>
</evidence>
<dbReference type="Gene3D" id="2.30.30.40">
    <property type="entry name" value="SH3 Domains"/>
    <property type="match status" value="1"/>
</dbReference>